<evidence type="ECO:0000259" key="2">
    <source>
        <dbReference type="PROSITE" id="PS52015"/>
    </source>
</evidence>
<protein>
    <submittedName>
        <fullName evidence="3">TonB protein C-terminal</fullName>
    </submittedName>
</protein>
<organism evidence="3 4">
    <name type="scientific">Chitinimonas taiwanensis DSM 18899</name>
    <dbReference type="NCBI Taxonomy" id="1121279"/>
    <lineage>
        <taxon>Bacteria</taxon>
        <taxon>Pseudomonadati</taxon>
        <taxon>Pseudomonadota</taxon>
        <taxon>Betaproteobacteria</taxon>
        <taxon>Neisseriales</taxon>
        <taxon>Chitinibacteraceae</taxon>
        <taxon>Chitinimonas</taxon>
    </lineage>
</organism>
<reference evidence="3 4" key="1">
    <citation type="submission" date="2016-11" db="EMBL/GenBank/DDBJ databases">
        <authorList>
            <person name="Jaros S."/>
            <person name="Januszkiewicz K."/>
            <person name="Wedrychowicz H."/>
        </authorList>
    </citation>
    <scope>NUCLEOTIDE SEQUENCE [LARGE SCALE GENOMIC DNA]</scope>
    <source>
        <strain evidence="3 4">DSM 18899</strain>
    </source>
</reference>
<dbReference type="RefSeq" id="WP_072428659.1">
    <property type="nucleotide sequence ID" value="NZ_FPKR01000008.1"/>
</dbReference>
<dbReference type="Proteomes" id="UP000186513">
    <property type="component" value="Unassembled WGS sequence"/>
</dbReference>
<sequence>MSWRLPFRFALALLLSACAHLLGLYLTDQPAARRNGAAQPMTVTLLHTPSQQSAPAELAPLALASPRPSEAVLPPLPPLSPPSTPPTQAPTGAVAELASPAADQEASWPDWLAVFGQDEDSVFYPANELDVRAAPLTLIEPAMPTDLPSHIQSGRVELELRINEYGIVSDIRVMAADPPGWFDLAAIHSFEQTRWQPAVRQGRFVKSLKRIEVCFGECILSLPATTEPEQAD</sequence>
<feature type="compositionally biased region" description="Pro residues" evidence="1">
    <location>
        <begin position="74"/>
        <end position="88"/>
    </location>
</feature>
<dbReference type="InterPro" id="IPR037682">
    <property type="entry name" value="TonB_C"/>
</dbReference>
<dbReference type="EMBL" id="FPKR01000008">
    <property type="protein sequence ID" value="SFZ76891.1"/>
    <property type="molecule type" value="Genomic_DNA"/>
</dbReference>
<feature type="domain" description="TonB C-terminal" evidence="2">
    <location>
        <begin position="128"/>
        <end position="224"/>
    </location>
</feature>
<dbReference type="GO" id="GO:0055085">
    <property type="term" value="P:transmembrane transport"/>
    <property type="evidence" value="ECO:0007669"/>
    <property type="project" value="InterPro"/>
</dbReference>
<dbReference type="SUPFAM" id="SSF74653">
    <property type="entry name" value="TolA/TonB C-terminal domain"/>
    <property type="match status" value="1"/>
</dbReference>
<dbReference type="AlphaFoldDB" id="A0A1K2HJI6"/>
<accession>A0A1K2HJI6</accession>
<feature type="region of interest" description="Disordered" evidence="1">
    <location>
        <begin position="70"/>
        <end position="91"/>
    </location>
</feature>
<name>A0A1K2HJI6_9NEIS</name>
<gene>
    <name evidence="3" type="ORF">SAMN02745887_02138</name>
</gene>
<evidence type="ECO:0000256" key="1">
    <source>
        <dbReference type="SAM" id="MobiDB-lite"/>
    </source>
</evidence>
<keyword evidence="4" id="KW-1185">Reference proteome</keyword>
<evidence type="ECO:0000313" key="4">
    <source>
        <dbReference type="Proteomes" id="UP000186513"/>
    </source>
</evidence>
<dbReference type="OrthoDB" id="8780714at2"/>
<proteinExistence type="predicted"/>
<dbReference type="STRING" id="1121279.SAMN02745887_02138"/>
<dbReference type="PROSITE" id="PS52015">
    <property type="entry name" value="TONB_CTD"/>
    <property type="match status" value="1"/>
</dbReference>
<dbReference type="Pfam" id="PF03544">
    <property type="entry name" value="TonB_C"/>
    <property type="match status" value="1"/>
</dbReference>
<evidence type="ECO:0000313" key="3">
    <source>
        <dbReference type="EMBL" id="SFZ76891.1"/>
    </source>
</evidence>
<dbReference type="Gene3D" id="3.30.1150.10">
    <property type="match status" value="1"/>
</dbReference>